<evidence type="ECO:0000313" key="3">
    <source>
        <dbReference type="Proteomes" id="UP001223214"/>
    </source>
</evidence>
<name>A0AAP4D0E7_9ENTR</name>
<proteinExistence type="predicted"/>
<dbReference type="NCBIfam" id="TIGR03347">
    <property type="entry name" value="VI_chp_1"/>
    <property type="match status" value="1"/>
</dbReference>
<dbReference type="InterPro" id="IPR010732">
    <property type="entry name" value="T6SS_TssG-like"/>
</dbReference>
<feature type="region of interest" description="Disordered" evidence="1">
    <location>
        <begin position="39"/>
        <end position="58"/>
    </location>
</feature>
<gene>
    <name evidence="2" type="primary">tssG</name>
    <name evidence="2" type="ORF">QQF32_01130</name>
</gene>
<dbReference type="Proteomes" id="UP001223214">
    <property type="component" value="Unassembled WGS sequence"/>
</dbReference>
<comment type="caution">
    <text evidence="2">The sequence shown here is derived from an EMBL/GenBank/DDBJ whole genome shotgun (WGS) entry which is preliminary data.</text>
</comment>
<dbReference type="RefSeq" id="WP_285150441.1">
    <property type="nucleotide sequence ID" value="NZ_JASSOM010000002.1"/>
</dbReference>
<reference evidence="2 3" key="1">
    <citation type="submission" date="2023-06" db="EMBL/GenBank/DDBJ databases">
        <title>Identification and characterization of antibiotic-resistant Gram-negative bacteria.</title>
        <authorList>
            <person name="Cho G.-S."/>
            <person name="Lee J."/>
            <person name="Tai E."/>
            <person name="Jeong S."/>
            <person name="Kim I."/>
            <person name="Kim B.-E."/>
            <person name="Jeong M.-I."/>
            <person name="Oh K.-K."/>
            <person name="Franz C.M.A.P."/>
        </authorList>
    </citation>
    <scope>NUCLEOTIDE SEQUENCE [LARGE SCALE GENOMIC DNA]</scope>
    <source>
        <strain evidence="2 3">V106_12</strain>
    </source>
</reference>
<sequence length="338" mass="38034">MKEPSALSDTLASWCHEEAPWESGFLGLMRALCARTPDLPVPGTAQRPSQERHRLSQTAQMAFSPREIANLSVNHDTLNIQLFGLGIWGPQGAMPLHLSELAWSRSEQHDDQALTDFVDMFHHRALSLFWRSWFISQDTASLDRKEDESFSFYIASLVGLDPAALGHASLPVHAQLAASAHLIREARNPEGLAGALHYYFDIPVLLEEFVPQWIHLTPAETSRLGHPDCALQLGDGAVLGETLQDRQHKFRLTIGPLTLAQYMGFSPWGEDLPVLCEWVRNFTGYEFAWDVQLILRADEMPQATLNGSHQLGYASWLARHDRDKPVSGMSFEPEHYQF</sequence>
<accession>A0AAP4D0E7</accession>
<dbReference type="PANTHER" id="PTHR35564:SF4">
    <property type="entry name" value="CYTOPLASMIC PROTEIN"/>
    <property type="match status" value="1"/>
</dbReference>
<evidence type="ECO:0000256" key="1">
    <source>
        <dbReference type="SAM" id="MobiDB-lite"/>
    </source>
</evidence>
<protein>
    <submittedName>
        <fullName evidence="2">Type VI secretion system baseplate subunit TssG</fullName>
    </submittedName>
</protein>
<dbReference type="AlphaFoldDB" id="A0AAP4D0E7"/>
<evidence type="ECO:0000313" key="2">
    <source>
        <dbReference type="EMBL" id="MDK9361829.1"/>
    </source>
</evidence>
<dbReference type="Pfam" id="PF06996">
    <property type="entry name" value="T6SS_TssG"/>
    <property type="match status" value="1"/>
</dbReference>
<dbReference type="PANTHER" id="PTHR35564">
    <property type="match status" value="1"/>
</dbReference>
<organism evidence="2 3">
    <name type="scientific">Lelliottia wanjuensis</name>
    <dbReference type="NCBI Taxonomy" id="3050585"/>
    <lineage>
        <taxon>Bacteria</taxon>
        <taxon>Pseudomonadati</taxon>
        <taxon>Pseudomonadota</taxon>
        <taxon>Gammaproteobacteria</taxon>
        <taxon>Enterobacterales</taxon>
        <taxon>Enterobacteriaceae</taxon>
        <taxon>Lelliottia</taxon>
    </lineage>
</organism>
<dbReference type="EMBL" id="JASSOM010000002">
    <property type="protein sequence ID" value="MDK9361829.1"/>
    <property type="molecule type" value="Genomic_DNA"/>
</dbReference>
<keyword evidence="3" id="KW-1185">Reference proteome</keyword>